<gene>
    <name evidence="4" type="ORF">CkaCkLH20_00128</name>
</gene>
<dbReference type="SUPFAM" id="SSF50685">
    <property type="entry name" value="Barwin-like endoglucanases"/>
    <property type="match status" value="1"/>
</dbReference>
<feature type="region of interest" description="Disordered" evidence="2">
    <location>
        <begin position="64"/>
        <end position="141"/>
    </location>
</feature>
<dbReference type="InterPro" id="IPR036908">
    <property type="entry name" value="RlpA-like_sf"/>
</dbReference>
<dbReference type="InterPro" id="IPR051477">
    <property type="entry name" value="Expansin_CellWall"/>
</dbReference>
<dbReference type="PANTHER" id="PTHR31836">
    <property type="match status" value="1"/>
</dbReference>
<feature type="compositionally biased region" description="Pro residues" evidence="2">
    <location>
        <begin position="123"/>
        <end position="136"/>
    </location>
</feature>
<comment type="caution">
    <text evidence="4">The sequence shown here is derived from an EMBL/GenBank/DDBJ whole genome shotgun (WGS) entry which is preliminary data.</text>
</comment>
<dbReference type="Proteomes" id="UP000781932">
    <property type="component" value="Unassembled WGS sequence"/>
</dbReference>
<dbReference type="CDD" id="cd22191">
    <property type="entry name" value="DPBB_RlpA_EXP_N-like"/>
    <property type="match status" value="1"/>
</dbReference>
<feature type="compositionally biased region" description="Low complexity" evidence="2">
    <location>
        <begin position="67"/>
        <end position="80"/>
    </location>
</feature>
<keyword evidence="1 3" id="KW-0732">Signal</keyword>
<dbReference type="RefSeq" id="XP_038751553.1">
    <property type="nucleotide sequence ID" value="XM_038882848.1"/>
</dbReference>
<dbReference type="Gene3D" id="2.40.40.10">
    <property type="entry name" value="RlpA-like domain"/>
    <property type="match status" value="1"/>
</dbReference>
<feature type="region of interest" description="Disordered" evidence="2">
    <location>
        <begin position="158"/>
        <end position="183"/>
    </location>
</feature>
<dbReference type="PANTHER" id="PTHR31836:SF28">
    <property type="entry name" value="SRCR DOMAIN-CONTAINING PROTEIN-RELATED"/>
    <property type="match status" value="1"/>
</dbReference>
<feature type="signal peptide" evidence="3">
    <location>
        <begin position="1"/>
        <end position="17"/>
    </location>
</feature>
<dbReference type="OrthoDB" id="623670at2759"/>
<reference evidence="4" key="2">
    <citation type="submission" date="2020-11" db="EMBL/GenBank/DDBJ databases">
        <title>Whole genome sequencing of Colletotrichum sp.</title>
        <authorList>
            <person name="Li H."/>
        </authorList>
    </citation>
    <scope>NUCLEOTIDE SEQUENCE</scope>
    <source>
        <strain evidence="4">CkLH20</strain>
    </source>
</reference>
<feature type="compositionally biased region" description="Low complexity" evidence="2">
    <location>
        <begin position="158"/>
        <end position="175"/>
    </location>
</feature>
<protein>
    <submittedName>
        <fullName evidence="4">Riboflavin aldehyde-forming enzyme</fullName>
    </submittedName>
</protein>
<proteinExistence type="predicted"/>
<dbReference type="GeneID" id="62155922"/>
<evidence type="ECO:0000313" key="5">
    <source>
        <dbReference type="Proteomes" id="UP000781932"/>
    </source>
</evidence>
<organism evidence="4 5">
    <name type="scientific">Colletotrichum karsti</name>
    <dbReference type="NCBI Taxonomy" id="1095194"/>
    <lineage>
        <taxon>Eukaryota</taxon>
        <taxon>Fungi</taxon>
        <taxon>Dikarya</taxon>
        <taxon>Ascomycota</taxon>
        <taxon>Pezizomycotina</taxon>
        <taxon>Sordariomycetes</taxon>
        <taxon>Hypocreomycetidae</taxon>
        <taxon>Glomerellales</taxon>
        <taxon>Glomerellaceae</taxon>
        <taxon>Colletotrichum</taxon>
        <taxon>Colletotrichum boninense species complex</taxon>
    </lineage>
</organism>
<sequence length="289" mass="29657">MKTSAVLCAALAAAAIAQPHQHGNKKRHVHGKHQKRAMVTEWVTETATVTEWVDEPVSTVWVSSGETPTPSVAPTTSVPAQFFEPANQPSSHTTLSTSSTPVAAPVVQQSIQQAPVASSSSPAPVPQVPTPQPAPQPTTTSVYVPPVVPAVPIVATTSSTPQVQPTTPAAAPSSGSGSGSGGANGPFTGKMTYYALGTGSCGDNNAGGDKTDNIVALSAAMMGDHVNGANGNYCHRTIKISLDGKSTTAYVTDKCPGCPQYGIDVSEKIFLELLGSTDKGHVDVSWEFA</sequence>
<dbReference type="AlphaFoldDB" id="A0A9P6LR79"/>
<feature type="compositionally biased region" description="Low complexity" evidence="2">
    <location>
        <begin position="90"/>
        <end position="122"/>
    </location>
</feature>
<feature type="chain" id="PRO_5040335677" evidence="3">
    <location>
        <begin position="18"/>
        <end position="289"/>
    </location>
</feature>
<dbReference type="EMBL" id="JAATWM020000001">
    <property type="protein sequence ID" value="KAF9882092.1"/>
    <property type="molecule type" value="Genomic_DNA"/>
</dbReference>
<reference evidence="4" key="1">
    <citation type="submission" date="2020-03" db="EMBL/GenBank/DDBJ databases">
        <authorList>
            <person name="He L."/>
        </authorList>
    </citation>
    <scope>NUCLEOTIDE SEQUENCE</scope>
    <source>
        <strain evidence="4">CkLH20</strain>
    </source>
</reference>
<evidence type="ECO:0000313" key="4">
    <source>
        <dbReference type="EMBL" id="KAF9882092.1"/>
    </source>
</evidence>
<evidence type="ECO:0000256" key="3">
    <source>
        <dbReference type="SAM" id="SignalP"/>
    </source>
</evidence>
<evidence type="ECO:0000256" key="1">
    <source>
        <dbReference type="ARBA" id="ARBA00022729"/>
    </source>
</evidence>
<evidence type="ECO:0000256" key="2">
    <source>
        <dbReference type="SAM" id="MobiDB-lite"/>
    </source>
</evidence>
<accession>A0A9P6LR79</accession>
<keyword evidence="5" id="KW-1185">Reference proteome</keyword>
<name>A0A9P6LR79_9PEZI</name>